<accession>A0ABR2IMC0</accession>
<dbReference type="EMBL" id="JAPFFF010000016">
    <property type="protein sequence ID" value="KAK8865477.1"/>
    <property type="molecule type" value="Genomic_DNA"/>
</dbReference>
<evidence type="ECO:0000313" key="1">
    <source>
        <dbReference type="EMBL" id="KAK8865477.1"/>
    </source>
</evidence>
<reference evidence="1 2" key="1">
    <citation type="submission" date="2024-04" db="EMBL/GenBank/DDBJ databases">
        <title>Tritrichomonas musculus Genome.</title>
        <authorList>
            <person name="Alves-Ferreira E."/>
            <person name="Grigg M."/>
            <person name="Lorenzi H."/>
            <person name="Galac M."/>
        </authorList>
    </citation>
    <scope>NUCLEOTIDE SEQUENCE [LARGE SCALE GENOMIC DNA]</scope>
    <source>
        <strain evidence="1 2">EAF2021</strain>
    </source>
</reference>
<organism evidence="1 2">
    <name type="scientific">Tritrichomonas musculus</name>
    <dbReference type="NCBI Taxonomy" id="1915356"/>
    <lineage>
        <taxon>Eukaryota</taxon>
        <taxon>Metamonada</taxon>
        <taxon>Parabasalia</taxon>
        <taxon>Tritrichomonadida</taxon>
        <taxon>Tritrichomonadidae</taxon>
        <taxon>Tritrichomonas</taxon>
    </lineage>
</organism>
<comment type="caution">
    <text evidence="1">The sequence shown here is derived from an EMBL/GenBank/DDBJ whole genome shotgun (WGS) entry which is preliminary data.</text>
</comment>
<sequence>MNDIPRENNLELLNDLTRDEIMETCDIAYSNSMNESNTNEASTDHQIDQIISSDILIPS</sequence>
<name>A0ABR2IMC0_9EUKA</name>
<evidence type="ECO:0000313" key="2">
    <source>
        <dbReference type="Proteomes" id="UP001470230"/>
    </source>
</evidence>
<keyword evidence="2" id="KW-1185">Reference proteome</keyword>
<dbReference type="Proteomes" id="UP001470230">
    <property type="component" value="Unassembled WGS sequence"/>
</dbReference>
<gene>
    <name evidence="1" type="ORF">M9Y10_011026</name>
</gene>
<protein>
    <submittedName>
        <fullName evidence="1">Uncharacterized protein</fullName>
    </submittedName>
</protein>
<proteinExistence type="predicted"/>